<reference evidence="2" key="1">
    <citation type="submission" date="2016-03" db="EMBL/GenBank/DDBJ databases">
        <title>Mechanisms controlling the formation of the plant cell surface in tip-growing cells are functionally conserved among land plants.</title>
        <authorList>
            <person name="Honkanen S."/>
            <person name="Jones V.A."/>
            <person name="Morieri G."/>
            <person name="Champion C."/>
            <person name="Hetherington A.J."/>
            <person name="Kelly S."/>
            <person name="Saint-Marcoux D."/>
            <person name="Proust H."/>
            <person name="Prescott H."/>
            <person name="Dolan L."/>
        </authorList>
    </citation>
    <scope>NUCLEOTIDE SEQUENCE [LARGE SCALE GENOMIC DNA]</scope>
    <source>
        <tissue evidence="2">Whole gametophyte</tissue>
    </source>
</reference>
<dbReference type="AlphaFoldDB" id="A0A176WFJ3"/>
<feature type="compositionally biased region" description="Basic and acidic residues" evidence="1">
    <location>
        <begin position="33"/>
        <end position="46"/>
    </location>
</feature>
<proteinExistence type="predicted"/>
<sequence length="252" mass="28128">MAPMASSPRSPDQQRPGGRNSMPQTVARSFFEGMDRSEPGPDRDSDSPQSGPSVVAEMRPAEAIGVECSEGPADAKSMRTFTYEVQHDTELFVYFNLLEDGRFSSCNFRAPVKAMKRHGLPTFERQQFTITAEQKKRFRTARSVGVSKLAISGYQGFASLTSRDLGKPPYEMKDLRVIFVLPFSPILVSFLEDGLSLDMRPGLHPFSKAVLISPDLHFSRIESTSMRVVAVNYAVKLQTSSRAERNFLLHDQ</sequence>
<evidence type="ECO:0000313" key="2">
    <source>
        <dbReference type="EMBL" id="OAE32008.1"/>
    </source>
</evidence>
<evidence type="ECO:0000256" key="1">
    <source>
        <dbReference type="SAM" id="MobiDB-lite"/>
    </source>
</evidence>
<keyword evidence="3" id="KW-1185">Reference proteome</keyword>
<gene>
    <name evidence="2" type="ORF">AXG93_2772s1170</name>
</gene>
<accession>A0A176WFJ3</accession>
<dbReference type="EMBL" id="LVLJ01000913">
    <property type="protein sequence ID" value="OAE32008.1"/>
    <property type="molecule type" value="Genomic_DNA"/>
</dbReference>
<dbReference type="Proteomes" id="UP000077202">
    <property type="component" value="Unassembled WGS sequence"/>
</dbReference>
<feature type="region of interest" description="Disordered" evidence="1">
    <location>
        <begin position="1"/>
        <end position="55"/>
    </location>
</feature>
<protein>
    <submittedName>
        <fullName evidence="2">Uncharacterized protein</fullName>
    </submittedName>
</protein>
<organism evidence="2 3">
    <name type="scientific">Marchantia polymorpha subsp. ruderalis</name>
    <dbReference type="NCBI Taxonomy" id="1480154"/>
    <lineage>
        <taxon>Eukaryota</taxon>
        <taxon>Viridiplantae</taxon>
        <taxon>Streptophyta</taxon>
        <taxon>Embryophyta</taxon>
        <taxon>Marchantiophyta</taxon>
        <taxon>Marchantiopsida</taxon>
        <taxon>Marchantiidae</taxon>
        <taxon>Marchantiales</taxon>
        <taxon>Marchantiaceae</taxon>
        <taxon>Marchantia</taxon>
    </lineage>
</organism>
<name>A0A176WFJ3_MARPO</name>
<evidence type="ECO:0000313" key="3">
    <source>
        <dbReference type="Proteomes" id="UP000077202"/>
    </source>
</evidence>
<comment type="caution">
    <text evidence="2">The sequence shown here is derived from an EMBL/GenBank/DDBJ whole genome shotgun (WGS) entry which is preliminary data.</text>
</comment>